<reference evidence="2 3" key="1">
    <citation type="journal article" date="2019" name="Emerg. Microbes Infect.">
        <title>Comprehensive subspecies identification of 175 nontuberculous mycobacteria species based on 7547 genomic profiles.</title>
        <authorList>
            <person name="Matsumoto Y."/>
            <person name="Kinjo T."/>
            <person name="Motooka D."/>
            <person name="Nabeya D."/>
            <person name="Jung N."/>
            <person name="Uechi K."/>
            <person name="Horii T."/>
            <person name="Iida T."/>
            <person name="Fujita J."/>
            <person name="Nakamura S."/>
        </authorList>
    </citation>
    <scope>NUCLEOTIDE SEQUENCE [LARGE SCALE GENOMIC DNA]</scope>
    <source>
        <strain evidence="2 3">JCM 6399</strain>
    </source>
</reference>
<sequence>MADTAERTARLHPVEAVMERLGVGRSTVFALMASGDLRSCKVGRRRLVPESAIVEFIENLEQATHNGA</sequence>
<keyword evidence="3" id="KW-1185">Reference proteome</keyword>
<dbReference type="GO" id="GO:0003677">
    <property type="term" value="F:DNA binding"/>
    <property type="evidence" value="ECO:0007669"/>
    <property type="project" value="InterPro"/>
</dbReference>
<dbReference type="NCBIfam" id="TIGR01764">
    <property type="entry name" value="excise"/>
    <property type="match status" value="1"/>
</dbReference>
<evidence type="ECO:0000313" key="3">
    <source>
        <dbReference type="Proteomes" id="UP000465785"/>
    </source>
</evidence>
<dbReference type="AlphaFoldDB" id="A0A9W4FHJ6"/>
<dbReference type="Pfam" id="PF12728">
    <property type="entry name" value="HTH_17"/>
    <property type="match status" value="1"/>
</dbReference>
<accession>A0A9W4FHJ6</accession>
<dbReference type="InterPro" id="IPR010093">
    <property type="entry name" value="SinI_DNA-bd"/>
</dbReference>
<evidence type="ECO:0000313" key="2">
    <source>
        <dbReference type="EMBL" id="BBY95186.1"/>
    </source>
</evidence>
<dbReference type="RefSeq" id="WP_163733953.1">
    <property type="nucleotide sequence ID" value="NZ_AP022601.1"/>
</dbReference>
<dbReference type="EMBL" id="AP022601">
    <property type="protein sequence ID" value="BBY95186.1"/>
    <property type="molecule type" value="Genomic_DNA"/>
</dbReference>
<dbReference type="Proteomes" id="UP000465785">
    <property type="component" value="Chromosome"/>
</dbReference>
<organism evidence="2 3">
    <name type="scientific">Mycobacterium gallinarum</name>
    <dbReference type="NCBI Taxonomy" id="39689"/>
    <lineage>
        <taxon>Bacteria</taxon>
        <taxon>Bacillati</taxon>
        <taxon>Actinomycetota</taxon>
        <taxon>Actinomycetes</taxon>
        <taxon>Mycobacteriales</taxon>
        <taxon>Mycobacteriaceae</taxon>
        <taxon>Mycobacterium</taxon>
    </lineage>
</organism>
<protein>
    <recommendedName>
        <fullName evidence="1">Helix-turn-helix domain-containing protein</fullName>
    </recommendedName>
</protein>
<proteinExistence type="predicted"/>
<gene>
    <name evidence="2" type="ORF">MGALJ_48550</name>
</gene>
<evidence type="ECO:0000259" key="1">
    <source>
        <dbReference type="Pfam" id="PF12728"/>
    </source>
</evidence>
<feature type="domain" description="Helix-turn-helix" evidence="1">
    <location>
        <begin position="14"/>
        <end position="59"/>
    </location>
</feature>
<name>A0A9W4FHJ6_9MYCO</name>
<dbReference type="KEGG" id="mgau:MGALJ_48550"/>
<dbReference type="InterPro" id="IPR041657">
    <property type="entry name" value="HTH_17"/>
</dbReference>